<evidence type="ECO:0000259" key="1">
    <source>
        <dbReference type="PROSITE" id="PS50902"/>
    </source>
</evidence>
<dbReference type="InterPro" id="IPR045761">
    <property type="entry name" value="ODP_dom"/>
</dbReference>
<keyword evidence="3" id="KW-1185">Reference proteome</keyword>
<gene>
    <name evidence="2" type="ORF">MetfoDRAFT_0184</name>
</gene>
<dbReference type="GO" id="GO:0010181">
    <property type="term" value="F:FMN binding"/>
    <property type="evidence" value="ECO:0007669"/>
    <property type="project" value="InterPro"/>
</dbReference>
<evidence type="ECO:0000313" key="3">
    <source>
        <dbReference type="Proteomes" id="UP000003706"/>
    </source>
</evidence>
<dbReference type="SUPFAM" id="SSF52218">
    <property type="entry name" value="Flavoproteins"/>
    <property type="match status" value="1"/>
</dbReference>
<comment type="caution">
    <text evidence="2">The sequence shown here is derived from an EMBL/GenBank/DDBJ whole genome shotgun (WGS) entry which is preliminary data.</text>
</comment>
<protein>
    <submittedName>
        <fullName evidence="2">Flavodoxin/nitric oxide synthase</fullName>
    </submittedName>
</protein>
<dbReference type="Pfam" id="PF19583">
    <property type="entry name" value="ODP"/>
    <property type="match status" value="1"/>
</dbReference>
<sequence>MKADAVKIADGVYWAGVLDWDIRKYHGYTLKGTTYNAYLVFGEEKVALIDNTYPGTSTQMWGRIKDAFEKEGREFKIDVIVQNHVEKDHSGALPEIHKKFPEAPIYCTEVAVEGLKKHYPSLKDAPFKVVKSLDSVDLGGKSLVFLEAPLLHWPDSMFTFYAEEGILFSNDAFGQHLCFTKRFDHEIPEYVLMDATKKFYANLITPLSKLVLKKFDEVKELGLLEKIKMIAPSHGQIWTDPMKVISAYADWATGKCEDKVTIIYDTMHYSTQKMAHAFAEGLISGGVEVVMYYLHEDERSEIVKDILDSKAVLFGIPTIYDEPYPSIGDLIYYLRGLKFNRTGRKRLSLVFGSMGGEGGAVKKLAEELKACGFEVLDEYELYYVPTEDELEKCYNMGKRLAAKIKE</sequence>
<dbReference type="AlphaFoldDB" id="H1KWL1"/>
<dbReference type="PIRSF" id="PIRSF005243">
    <property type="entry name" value="ROO"/>
    <property type="match status" value="1"/>
</dbReference>
<dbReference type="InterPro" id="IPR016440">
    <property type="entry name" value="Rubredoxin-O_OxRdtase"/>
</dbReference>
<dbReference type="GO" id="GO:0009055">
    <property type="term" value="F:electron transfer activity"/>
    <property type="evidence" value="ECO:0007669"/>
    <property type="project" value="InterPro"/>
</dbReference>
<dbReference type="PANTHER" id="PTHR43717:SF1">
    <property type="entry name" value="ANAEROBIC NITRIC OXIDE REDUCTASE FLAVORUBREDOXIN"/>
    <property type="match status" value="1"/>
</dbReference>
<dbReference type="Pfam" id="PF00258">
    <property type="entry name" value="Flavodoxin_1"/>
    <property type="match status" value="1"/>
</dbReference>
<evidence type="ECO:0000313" key="2">
    <source>
        <dbReference type="EMBL" id="EHP89126.1"/>
    </source>
</evidence>
<dbReference type="EMBL" id="AGJL01000003">
    <property type="protein sequence ID" value="EHP89126.1"/>
    <property type="molecule type" value="Genomic_DNA"/>
</dbReference>
<dbReference type="InterPro" id="IPR029039">
    <property type="entry name" value="Flavoprotein-like_sf"/>
</dbReference>
<dbReference type="OrthoDB" id="6433at2157"/>
<dbReference type="InterPro" id="IPR036866">
    <property type="entry name" value="RibonucZ/Hydroxyglut_hydro"/>
</dbReference>
<feature type="domain" description="Flavodoxin-like" evidence="1">
    <location>
        <begin position="260"/>
        <end position="401"/>
    </location>
</feature>
<name>H1KWL1_9EURY</name>
<dbReference type="Gene3D" id="3.60.15.10">
    <property type="entry name" value="Ribonuclease Z/Hydroxyacylglutathione hydrolase-like"/>
    <property type="match status" value="1"/>
</dbReference>
<dbReference type="PATRIC" id="fig|647171.4.peg.182"/>
<dbReference type="InterPro" id="IPR008254">
    <property type="entry name" value="Flavodoxin/NO_synth"/>
</dbReference>
<dbReference type="InterPro" id="IPR001279">
    <property type="entry name" value="Metallo-B-lactamas"/>
</dbReference>
<organism evidence="2 3">
    <name type="scientific">Methanotorris formicicus Mc-S-70</name>
    <dbReference type="NCBI Taxonomy" id="647171"/>
    <lineage>
        <taxon>Archaea</taxon>
        <taxon>Methanobacteriati</taxon>
        <taxon>Methanobacteriota</taxon>
        <taxon>Methanomada group</taxon>
        <taxon>Methanococci</taxon>
        <taxon>Methanococcales</taxon>
        <taxon>Methanocaldococcaceae</taxon>
        <taxon>Methanotorris</taxon>
    </lineage>
</organism>
<accession>H1KWL1</accession>
<dbReference type="PANTHER" id="PTHR43717">
    <property type="entry name" value="ANAEROBIC NITRIC OXIDE REDUCTASE FLAVORUBREDOXIN"/>
    <property type="match status" value="1"/>
</dbReference>
<dbReference type="SUPFAM" id="SSF56281">
    <property type="entry name" value="Metallo-hydrolase/oxidoreductase"/>
    <property type="match status" value="1"/>
</dbReference>
<dbReference type="CDD" id="cd07709">
    <property type="entry name" value="flavodiiron_proteins_MBL-fold"/>
    <property type="match status" value="1"/>
</dbReference>
<dbReference type="Proteomes" id="UP000003706">
    <property type="component" value="Unassembled WGS sequence"/>
</dbReference>
<dbReference type="Gene3D" id="3.40.50.360">
    <property type="match status" value="1"/>
</dbReference>
<dbReference type="RefSeq" id="WP_007043630.1">
    <property type="nucleotide sequence ID" value="NZ_AGJL01000003.1"/>
</dbReference>
<dbReference type="GO" id="GO:0016491">
    <property type="term" value="F:oxidoreductase activity"/>
    <property type="evidence" value="ECO:0007669"/>
    <property type="project" value="InterPro"/>
</dbReference>
<dbReference type="PROSITE" id="PS50902">
    <property type="entry name" value="FLAVODOXIN_LIKE"/>
    <property type="match status" value="1"/>
</dbReference>
<dbReference type="GO" id="GO:0046872">
    <property type="term" value="F:metal ion binding"/>
    <property type="evidence" value="ECO:0007669"/>
    <property type="project" value="InterPro"/>
</dbReference>
<proteinExistence type="predicted"/>
<dbReference type="SMART" id="SM00849">
    <property type="entry name" value="Lactamase_B"/>
    <property type="match status" value="1"/>
</dbReference>
<dbReference type="STRING" id="647171.MetfoDRAFT_0184"/>
<reference evidence="2 3" key="1">
    <citation type="submission" date="2011-09" db="EMBL/GenBank/DDBJ databases">
        <title>The draft genome of Methanotorris formicicus Mc-S-70.</title>
        <authorList>
            <consortium name="US DOE Joint Genome Institute (JGI-PGF)"/>
            <person name="Lucas S."/>
            <person name="Han J."/>
            <person name="Lapidus A."/>
            <person name="Cheng J.-F."/>
            <person name="Goodwin L."/>
            <person name="Pitluck S."/>
            <person name="Peters L."/>
            <person name="Land M.L."/>
            <person name="Hauser L."/>
            <person name="Sieprawska-Lupa M."/>
            <person name="Takai K."/>
            <person name="Miyazaki J."/>
            <person name="Whitman W."/>
            <person name="Woyke T.J."/>
        </authorList>
    </citation>
    <scope>NUCLEOTIDE SEQUENCE [LARGE SCALE GENOMIC DNA]</scope>
    <source>
        <strain evidence="2 3">Mc-S-70</strain>
    </source>
</reference>